<name>A0A1G2RJZ1_9BACT</name>
<evidence type="ECO:0000259" key="2">
    <source>
        <dbReference type="Pfam" id="PF21906"/>
    </source>
</evidence>
<dbReference type="Gene3D" id="1.10.10.10">
    <property type="entry name" value="Winged helix-like DNA-binding domain superfamily/Winged helix DNA-binding domain"/>
    <property type="match status" value="1"/>
</dbReference>
<feature type="domain" description="Nudix hydrolase" evidence="1">
    <location>
        <begin position="18"/>
        <end position="112"/>
    </location>
</feature>
<dbReference type="Pfam" id="PF00293">
    <property type="entry name" value="NUDIX"/>
    <property type="match status" value="1"/>
</dbReference>
<dbReference type="InterPro" id="IPR000086">
    <property type="entry name" value="NUDIX_hydrolase_dom"/>
</dbReference>
<dbReference type="SUPFAM" id="SSF46785">
    <property type="entry name" value="Winged helix' DNA-binding domain"/>
    <property type="match status" value="1"/>
</dbReference>
<dbReference type="Proteomes" id="UP000176917">
    <property type="component" value="Unassembled WGS sequence"/>
</dbReference>
<proteinExistence type="predicted"/>
<comment type="caution">
    <text evidence="3">The sequence shown here is derived from an EMBL/GenBank/DDBJ whole genome shotgun (WGS) entry which is preliminary data.</text>
</comment>
<dbReference type="InterPro" id="IPR054105">
    <property type="entry name" value="WHD_NrtR"/>
</dbReference>
<reference evidence="3 4" key="1">
    <citation type="journal article" date="2016" name="Nat. Commun.">
        <title>Thousands of microbial genomes shed light on interconnected biogeochemical processes in an aquifer system.</title>
        <authorList>
            <person name="Anantharaman K."/>
            <person name="Brown C.T."/>
            <person name="Hug L.A."/>
            <person name="Sharon I."/>
            <person name="Castelle C.J."/>
            <person name="Probst A.J."/>
            <person name="Thomas B.C."/>
            <person name="Singh A."/>
            <person name="Wilkins M.J."/>
            <person name="Karaoz U."/>
            <person name="Brodie E.L."/>
            <person name="Williams K.H."/>
            <person name="Hubbard S.S."/>
            <person name="Banfield J.F."/>
        </authorList>
    </citation>
    <scope>NUCLEOTIDE SEQUENCE [LARGE SCALE GENOMIC DNA]</scope>
</reference>
<gene>
    <name evidence="3" type="ORF">A3B24_00010</name>
</gene>
<dbReference type="PANTHER" id="PTHR43736">
    <property type="entry name" value="ADP-RIBOSE PYROPHOSPHATASE"/>
    <property type="match status" value="1"/>
</dbReference>
<dbReference type="SUPFAM" id="SSF55811">
    <property type="entry name" value="Nudix"/>
    <property type="match status" value="1"/>
</dbReference>
<dbReference type="CDD" id="cd18873">
    <property type="entry name" value="NUDIX_NadM_like"/>
    <property type="match status" value="1"/>
</dbReference>
<evidence type="ECO:0000313" key="4">
    <source>
        <dbReference type="Proteomes" id="UP000176917"/>
    </source>
</evidence>
<organism evidence="3 4">
    <name type="scientific">Candidatus Wildermuthbacteria bacterium RIFCSPLOWO2_01_FULL_48_16</name>
    <dbReference type="NCBI Taxonomy" id="1802461"/>
    <lineage>
        <taxon>Bacteria</taxon>
        <taxon>Candidatus Wildermuthiibacteriota</taxon>
    </lineage>
</organism>
<sequence length="226" mass="25848">MKRKKPSTKELHFAVLATDVVIFTIHEKILKVLLIDVHIPPFYKHMLGVPGGLIRPHETADASVRRHLKGKTGVVPSYIEQLYTFSSVNRDPRGRVVSVAYLVLVSPEAISKSLNARKVYWKDAKRLLNLAYDHNEIVKKGLERLEAKLGYSTIAQGFLKPQFTLGELQEVYEVVLRKKFDKRNFRKKLFALNLVRPTGGEKRGGANRPAALHKFAKRQTEFFQFL</sequence>
<dbReference type="EMBL" id="MHUG01000021">
    <property type="protein sequence ID" value="OHA72838.1"/>
    <property type="molecule type" value="Genomic_DNA"/>
</dbReference>
<feature type="domain" description="NrtR DNA-binding winged helix" evidence="2">
    <location>
        <begin position="159"/>
        <end position="215"/>
    </location>
</feature>
<dbReference type="PANTHER" id="PTHR43736:SF4">
    <property type="entry name" value="SLR1690 PROTEIN"/>
    <property type="match status" value="1"/>
</dbReference>
<dbReference type="Pfam" id="PF21906">
    <property type="entry name" value="WHD_NrtR"/>
    <property type="match status" value="1"/>
</dbReference>
<dbReference type="Gene3D" id="3.90.79.10">
    <property type="entry name" value="Nucleoside Triphosphate Pyrophosphohydrolase"/>
    <property type="match status" value="1"/>
</dbReference>
<protein>
    <submittedName>
        <fullName evidence="3">Uncharacterized protein</fullName>
    </submittedName>
</protein>
<accession>A0A1G2RJZ1</accession>
<evidence type="ECO:0000313" key="3">
    <source>
        <dbReference type="EMBL" id="OHA72838.1"/>
    </source>
</evidence>
<evidence type="ECO:0000259" key="1">
    <source>
        <dbReference type="Pfam" id="PF00293"/>
    </source>
</evidence>
<dbReference type="InterPro" id="IPR015797">
    <property type="entry name" value="NUDIX_hydrolase-like_dom_sf"/>
</dbReference>
<dbReference type="AlphaFoldDB" id="A0A1G2RJZ1"/>
<dbReference type="STRING" id="1802461.A3B24_00010"/>
<dbReference type="InterPro" id="IPR036390">
    <property type="entry name" value="WH_DNA-bd_sf"/>
</dbReference>
<dbReference type="InterPro" id="IPR036388">
    <property type="entry name" value="WH-like_DNA-bd_sf"/>
</dbReference>